<feature type="domain" description="Histidine kinase/HSP90-like ATPase" evidence="2">
    <location>
        <begin position="494"/>
        <end position="588"/>
    </location>
</feature>
<comment type="caution">
    <text evidence="4">The sequence shown here is derived from an EMBL/GenBank/DDBJ whole genome shotgun (WGS) entry which is preliminary data.</text>
</comment>
<dbReference type="Pfam" id="PF02518">
    <property type="entry name" value="HATPase_c"/>
    <property type="match status" value="1"/>
</dbReference>
<dbReference type="InterPro" id="IPR010559">
    <property type="entry name" value="Sig_transdc_His_kin_internal"/>
</dbReference>
<dbReference type="InterPro" id="IPR003594">
    <property type="entry name" value="HATPase_dom"/>
</dbReference>
<name>A0A841JQD9_9SPHI</name>
<dbReference type="Pfam" id="PF06580">
    <property type="entry name" value="His_kinase"/>
    <property type="match status" value="1"/>
</dbReference>
<evidence type="ECO:0008006" key="6">
    <source>
        <dbReference type="Google" id="ProtNLM"/>
    </source>
</evidence>
<dbReference type="PANTHER" id="PTHR34220">
    <property type="entry name" value="SENSOR HISTIDINE KINASE YPDA"/>
    <property type="match status" value="1"/>
</dbReference>
<dbReference type="GO" id="GO:0000155">
    <property type="term" value="F:phosphorelay sensor kinase activity"/>
    <property type="evidence" value="ECO:0007669"/>
    <property type="project" value="InterPro"/>
</dbReference>
<evidence type="ECO:0000259" key="3">
    <source>
        <dbReference type="Pfam" id="PF06580"/>
    </source>
</evidence>
<gene>
    <name evidence="4" type="ORF">HDF22_004220</name>
</gene>
<keyword evidence="1" id="KW-0472">Membrane</keyword>
<keyword evidence="1" id="KW-0812">Transmembrane</keyword>
<protein>
    <recommendedName>
        <fullName evidence="6">Histidine kinase</fullName>
    </recommendedName>
</protein>
<evidence type="ECO:0000259" key="2">
    <source>
        <dbReference type="Pfam" id="PF02518"/>
    </source>
</evidence>
<reference evidence="4 5" key="1">
    <citation type="submission" date="2020-08" db="EMBL/GenBank/DDBJ databases">
        <title>Genomic Encyclopedia of Type Strains, Phase IV (KMG-V): Genome sequencing to study the core and pangenomes of soil and plant-associated prokaryotes.</title>
        <authorList>
            <person name="Whitman W."/>
        </authorList>
    </citation>
    <scope>NUCLEOTIDE SEQUENCE [LARGE SCALE GENOMIC DNA]</scope>
    <source>
        <strain evidence="4 5">MP601</strain>
    </source>
</reference>
<dbReference type="InterPro" id="IPR050640">
    <property type="entry name" value="Bact_2-comp_sensor_kinase"/>
</dbReference>
<dbReference type="RefSeq" id="WP_183589004.1">
    <property type="nucleotide sequence ID" value="NZ_JACHCA010000013.1"/>
</dbReference>
<keyword evidence="1" id="KW-1133">Transmembrane helix</keyword>
<dbReference type="GO" id="GO:0016020">
    <property type="term" value="C:membrane"/>
    <property type="evidence" value="ECO:0007669"/>
    <property type="project" value="InterPro"/>
</dbReference>
<feature type="transmembrane region" description="Helical" evidence="1">
    <location>
        <begin position="358"/>
        <end position="376"/>
    </location>
</feature>
<dbReference type="SUPFAM" id="SSF55874">
    <property type="entry name" value="ATPase domain of HSP90 chaperone/DNA topoisomerase II/histidine kinase"/>
    <property type="match status" value="1"/>
</dbReference>
<evidence type="ECO:0000313" key="4">
    <source>
        <dbReference type="EMBL" id="MBB6130081.1"/>
    </source>
</evidence>
<proteinExistence type="predicted"/>
<feature type="domain" description="Signal transduction histidine kinase internal region" evidence="3">
    <location>
        <begin position="397"/>
        <end position="474"/>
    </location>
</feature>
<dbReference type="EMBL" id="JACHCA010000013">
    <property type="protein sequence ID" value="MBB6130081.1"/>
    <property type="molecule type" value="Genomic_DNA"/>
</dbReference>
<organism evidence="4 5">
    <name type="scientific">Mucilaginibacter lappiensis</name>
    <dbReference type="NCBI Taxonomy" id="354630"/>
    <lineage>
        <taxon>Bacteria</taxon>
        <taxon>Pseudomonadati</taxon>
        <taxon>Bacteroidota</taxon>
        <taxon>Sphingobacteriia</taxon>
        <taxon>Sphingobacteriales</taxon>
        <taxon>Sphingobacteriaceae</taxon>
        <taxon>Mucilaginibacter</taxon>
    </lineage>
</organism>
<evidence type="ECO:0000313" key="5">
    <source>
        <dbReference type="Proteomes" id="UP000548326"/>
    </source>
</evidence>
<accession>A0A841JQD9</accession>
<evidence type="ECO:0000256" key="1">
    <source>
        <dbReference type="SAM" id="Phobius"/>
    </source>
</evidence>
<dbReference type="Gene3D" id="3.30.565.10">
    <property type="entry name" value="Histidine kinase-like ATPase, C-terminal domain"/>
    <property type="match status" value="1"/>
</dbReference>
<dbReference type="PANTHER" id="PTHR34220:SF7">
    <property type="entry name" value="SENSOR HISTIDINE KINASE YPDA"/>
    <property type="match status" value="1"/>
</dbReference>
<dbReference type="InterPro" id="IPR036890">
    <property type="entry name" value="HATPase_C_sf"/>
</dbReference>
<dbReference type="AlphaFoldDB" id="A0A841JQD9"/>
<dbReference type="Proteomes" id="UP000548326">
    <property type="component" value="Unassembled WGS sequence"/>
</dbReference>
<sequence>MKKRILVLIWLIAGYGVSGIAWGQGGQIQFQFKGVNRSTHVEALVINIVHDTAVSEAFDYLKTSKDERFNMNGPVSPIMLGVRLNPTLRNTWMPDVSSMSKSYRSYNIPDSSEAIVIALGITKDNAKDYRYRVVENDSTELVKWSPISVFQQNFGAEKPYGFIGKFKAINKQLMIEVVNINNYSIREGVIFNWHVNFKPILSQINIMTPGPLKTYMYPTEVKDPYPTYFNINATGVNRGMATKFDKETNVPLDMSFTVDSISSITLQFKSHPAVAYAIYLVKNIGAVSDTTNISNSFSNEIYPISGKFFNQPGKYELIIQRVGPLNPLKKWPEEQKLKIPFVVKPPPLTEKKVAIKQLIPYTVATLCGVAFLFFMYRRQSKGKLERAAQDKQMVSLKLRSIRAQLNPHFMFNALTSIQNLVNKNDIAGANHYLSKFAGLTREVLDTGNDELLSMEQELKILDDYLQMEQLRFGFRYEIIADDGLNIANIDIPAMLLQPFVENAVKHGVASLQADGKIEVRIMKEGKDILLTVKDNGKGFAINRHDEKESYGLKLSEERVALLNQLYKEQPVSLHIDAQTTGTVVSIRLSNWI</sequence>